<gene>
    <name evidence="2" type="ORF">L227DRAFT_568676</name>
</gene>
<protein>
    <submittedName>
        <fullName evidence="2">Uncharacterized protein</fullName>
    </submittedName>
</protein>
<proteinExistence type="predicted"/>
<feature type="region of interest" description="Disordered" evidence="1">
    <location>
        <begin position="94"/>
        <end position="142"/>
    </location>
</feature>
<feature type="region of interest" description="Disordered" evidence="1">
    <location>
        <begin position="46"/>
        <end position="72"/>
    </location>
</feature>
<feature type="compositionally biased region" description="Basic and acidic residues" evidence="1">
    <location>
        <begin position="128"/>
        <end position="142"/>
    </location>
</feature>
<dbReference type="EMBL" id="ML122375">
    <property type="protein sequence ID" value="RPD52302.1"/>
    <property type="molecule type" value="Genomic_DNA"/>
</dbReference>
<feature type="compositionally biased region" description="Basic and acidic residues" evidence="1">
    <location>
        <begin position="47"/>
        <end position="59"/>
    </location>
</feature>
<reference evidence="2" key="1">
    <citation type="journal article" date="2018" name="Genome Biol. Evol.">
        <title>Genomics and development of Lentinus tigrinus, a white-rot wood-decaying mushroom with dimorphic fruiting bodies.</title>
        <authorList>
            <person name="Wu B."/>
            <person name="Xu Z."/>
            <person name="Knudson A."/>
            <person name="Carlson A."/>
            <person name="Chen N."/>
            <person name="Kovaka S."/>
            <person name="LaButti K."/>
            <person name="Lipzen A."/>
            <person name="Pennachio C."/>
            <person name="Riley R."/>
            <person name="Schakwitz W."/>
            <person name="Umezawa K."/>
            <person name="Ohm R.A."/>
            <person name="Grigoriev I.V."/>
            <person name="Nagy L.G."/>
            <person name="Gibbons J."/>
            <person name="Hibbett D."/>
        </authorList>
    </citation>
    <scope>NUCLEOTIDE SEQUENCE [LARGE SCALE GENOMIC DNA]</scope>
    <source>
        <strain evidence="2">ALCF2SS1-6</strain>
    </source>
</reference>
<evidence type="ECO:0000313" key="2">
    <source>
        <dbReference type="EMBL" id="RPD52302.1"/>
    </source>
</evidence>
<organism evidence="2 3">
    <name type="scientific">Lentinus tigrinus ALCF2SS1-6</name>
    <dbReference type="NCBI Taxonomy" id="1328759"/>
    <lineage>
        <taxon>Eukaryota</taxon>
        <taxon>Fungi</taxon>
        <taxon>Dikarya</taxon>
        <taxon>Basidiomycota</taxon>
        <taxon>Agaricomycotina</taxon>
        <taxon>Agaricomycetes</taxon>
        <taxon>Polyporales</taxon>
        <taxon>Polyporaceae</taxon>
        <taxon>Lentinus</taxon>
    </lineage>
</organism>
<dbReference type="Proteomes" id="UP000313359">
    <property type="component" value="Unassembled WGS sequence"/>
</dbReference>
<name>A0A5C2RL43_9APHY</name>
<sequence>MQTMDKVYERTIINIEISQSIWKYGNSTRFLHIEFKVYIREVGNGDYAHKSNSEGKSEVRSPMVRGNEDFGEVIDQRPKSRRCLQFAEVRQEAPEFIPEQATNKRVKQRVRNRDENRSQRPEVGGPVERSDGDQTEVGREVR</sequence>
<feature type="compositionally biased region" description="Basic and acidic residues" evidence="1">
    <location>
        <begin position="111"/>
        <end position="120"/>
    </location>
</feature>
<accession>A0A5C2RL43</accession>
<evidence type="ECO:0000313" key="3">
    <source>
        <dbReference type="Proteomes" id="UP000313359"/>
    </source>
</evidence>
<evidence type="ECO:0000256" key="1">
    <source>
        <dbReference type="SAM" id="MobiDB-lite"/>
    </source>
</evidence>
<dbReference type="AlphaFoldDB" id="A0A5C2RL43"/>
<keyword evidence="3" id="KW-1185">Reference proteome</keyword>